<reference evidence="1 2" key="1">
    <citation type="submission" date="2016-11" db="EMBL/GenBank/DDBJ databases">
        <authorList>
            <person name="Jaros S."/>
            <person name="Januszkiewicz K."/>
            <person name="Wedrychowicz H."/>
        </authorList>
    </citation>
    <scope>NUCLEOTIDE SEQUENCE [LARGE SCALE GENOMIC DNA]</scope>
    <source>
        <strain evidence="1 2">DSM 26991</strain>
    </source>
</reference>
<proteinExistence type="predicted"/>
<evidence type="ECO:0000313" key="1">
    <source>
        <dbReference type="EMBL" id="SHE61234.1"/>
    </source>
</evidence>
<dbReference type="AlphaFoldDB" id="A0A1M4UWZ1"/>
<dbReference type="Proteomes" id="UP000184509">
    <property type="component" value="Unassembled WGS sequence"/>
</dbReference>
<evidence type="ECO:0000313" key="2">
    <source>
        <dbReference type="Proteomes" id="UP000184509"/>
    </source>
</evidence>
<dbReference type="OrthoDB" id="1041782at2"/>
<gene>
    <name evidence="1" type="ORF">SAMN05444405_102188</name>
</gene>
<protein>
    <recommendedName>
        <fullName evidence="3">DUF4348 domain-containing protein</fullName>
    </recommendedName>
</protein>
<accession>A0A1M4UWZ1</accession>
<dbReference type="RefSeq" id="WP_073398993.1">
    <property type="nucleotide sequence ID" value="NZ_FQTV01000002.1"/>
</dbReference>
<sequence length="282" mass="32952">MKKIILGAITLFLLTSCNGKKPKIDPFESLTNLVDSASAETDSTAIDSVEETPKATKADETFDDFIYSFASNKKMQQQRIHFPLTFINGNSTSKIEKRFWKTDHLFTRQDYYTMLFDKEGDMDLMTTTSLKSAQFEWYYMKTKKIKKYNFNREKGAWILNSIVISDIKNDENENFIEFFHKFATDSIFQRSRTREPLTFVTTDPDDDFSILETTMEVNQWFAFAPRLPKEKFSNINYGQSNSESSNTKILTLKGLGNGFSNTLYFKRQGKFWEFYKFEDLSN</sequence>
<evidence type="ECO:0008006" key="3">
    <source>
        <dbReference type="Google" id="ProtNLM"/>
    </source>
</evidence>
<name>A0A1M4UWZ1_9BACE</name>
<organism evidence="1 2">
    <name type="scientific">Bacteroides luti</name>
    <dbReference type="NCBI Taxonomy" id="1297750"/>
    <lineage>
        <taxon>Bacteria</taxon>
        <taxon>Pseudomonadati</taxon>
        <taxon>Bacteroidota</taxon>
        <taxon>Bacteroidia</taxon>
        <taxon>Bacteroidales</taxon>
        <taxon>Bacteroidaceae</taxon>
        <taxon>Bacteroides</taxon>
    </lineage>
</organism>
<dbReference type="PROSITE" id="PS51257">
    <property type="entry name" value="PROKAR_LIPOPROTEIN"/>
    <property type="match status" value="1"/>
</dbReference>
<keyword evidence="2" id="KW-1185">Reference proteome</keyword>
<dbReference type="STRING" id="1297750.SAMN05444405_102188"/>
<dbReference type="EMBL" id="FQTV01000002">
    <property type="protein sequence ID" value="SHE61234.1"/>
    <property type="molecule type" value="Genomic_DNA"/>
</dbReference>
<dbReference type="InterPro" id="IPR025590">
    <property type="entry name" value="DUF4348"/>
</dbReference>
<dbReference type="Pfam" id="PF14254">
    <property type="entry name" value="DUF4348"/>
    <property type="match status" value="1"/>
</dbReference>